<protein>
    <submittedName>
        <fullName evidence="1">Uncharacterized protein</fullName>
    </submittedName>
</protein>
<proteinExistence type="predicted"/>
<name>A0A0A9C4V3_ARUDO</name>
<reference evidence="1" key="1">
    <citation type="submission" date="2014-09" db="EMBL/GenBank/DDBJ databases">
        <authorList>
            <person name="Magalhaes I.L.F."/>
            <person name="Oliveira U."/>
            <person name="Santos F.R."/>
            <person name="Vidigal T.H.D.A."/>
            <person name="Brescovit A.D."/>
            <person name="Santos A.J."/>
        </authorList>
    </citation>
    <scope>NUCLEOTIDE SEQUENCE</scope>
    <source>
        <tissue evidence="1">Shoot tissue taken approximately 20 cm above the soil surface</tissue>
    </source>
</reference>
<accession>A0A0A9C4V3</accession>
<sequence>MLMNITTCTLGSVVSELGWVRRDIQSAARTRMHLNMRGTSYPKNIIAVAREDLVLMVRMCLSE</sequence>
<dbReference type="EMBL" id="GBRH01226561">
    <property type="protein sequence ID" value="JAD71334.1"/>
    <property type="molecule type" value="Transcribed_RNA"/>
</dbReference>
<dbReference type="AlphaFoldDB" id="A0A0A9C4V3"/>
<reference evidence="1" key="2">
    <citation type="journal article" date="2015" name="Data Brief">
        <title>Shoot transcriptome of the giant reed, Arundo donax.</title>
        <authorList>
            <person name="Barrero R.A."/>
            <person name="Guerrero F.D."/>
            <person name="Moolhuijzen P."/>
            <person name="Goolsby J.A."/>
            <person name="Tidwell J."/>
            <person name="Bellgard S.E."/>
            <person name="Bellgard M.I."/>
        </authorList>
    </citation>
    <scope>NUCLEOTIDE SEQUENCE</scope>
    <source>
        <tissue evidence="1">Shoot tissue taken approximately 20 cm above the soil surface</tissue>
    </source>
</reference>
<organism evidence="1">
    <name type="scientific">Arundo donax</name>
    <name type="common">Giant reed</name>
    <name type="synonym">Donax arundinaceus</name>
    <dbReference type="NCBI Taxonomy" id="35708"/>
    <lineage>
        <taxon>Eukaryota</taxon>
        <taxon>Viridiplantae</taxon>
        <taxon>Streptophyta</taxon>
        <taxon>Embryophyta</taxon>
        <taxon>Tracheophyta</taxon>
        <taxon>Spermatophyta</taxon>
        <taxon>Magnoliopsida</taxon>
        <taxon>Liliopsida</taxon>
        <taxon>Poales</taxon>
        <taxon>Poaceae</taxon>
        <taxon>PACMAD clade</taxon>
        <taxon>Arundinoideae</taxon>
        <taxon>Arundineae</taxon>
        <taxon>Arundo</taxon>
    </lineage>
</organism>
<evidence type="ECO:0000313" key="1">
    <source>
        <dbReference type="EMBL" id="JAD71334.1"/>
    </source>
</evidence>